<keyword evidence="11" id="KW-0969">Cilium</keyword>
<evidence type="ECO:0000256" key="3">
    <source>
        <dbReference type="ARBA" id="ARBA00021717"/>
    </source>
</evidence>
<name>A0A271IX35_9BACT</name>
<dbReference type="PANTHER" id="PTHR30065:SF1">
    <property type="entry name" value="SURFACE PRESENTATION OF ANTIGENS PROTEIN SPAR"/>
    <property type="match status" value="1"/>
</dbReference>
<evidence type="ECO:0000256" key="7">
    <source>
        <dbReference type="ARBA" id="ARBA00023136"/>
    </source>
</evidence>
<dbReference type="GO" id="GO:0044780">
    <property type="term" value="P:bacterial-type flagellum assembly"/>
    <property type="evidence" value="ECO:0007669"/>
    <property type="project" value="UniProtKB-UniRule"/>
</dbReference>
<accession>A0A271IX35</accession>
<dbReference type="EMBL" id="MQWD01000001">
    <property type="protein sequence ID" value="PAP75752.1"/>
    <property type="molecule type" value="Genomic_DNA"/>
</dbReference>
<comment type="caution">
    <text evidence="11">The sequence shown here is derived from an EMBL/GenBank/DDBJ whole genome shotgun (WGS) entry which is preliminary data.</text>
</comment>
<dbReference type="GO" id="GO:0006605">
    <property type="term" value="P:protein targeting"/>
    <property type="evidence" value="ECO:0007669"/>
    <property type="project" value="UniProtKB-UniRule"/>
</dbReference>
<dbReference type="OrthoDB" id="9807748at2"/>
<dbReference type="NCBIfam" id="TIGR01400">
    <property type="entry name" value="fliR"/>
    <property type="match status" value="1"/>
</dbReference>
<evidence type="ECO:0000256" key="10">
    <source>
        <dbReference type="RuleBase" id="RU362071"/>
    </source>
</evidence>
<evidence type="ECO:0000256" key="9">
    <source>
        <dbReference type="NCBIfam" id="TIGR01400"/>
    </source>
</evidence>
<feature type="transmembrane region" description="Helical" evidence="10">
    <location>
        <begin position="66"/>
        <end position="86"/>
    </location>
</feature>
<dbReference type="PANTHER" id="PTHR30065">
    <property type="entry name" value="FLAGELLAR BIOSYNTHETIC PROTEIN FLIR"/>
    <property type="match status" value="1"/>
</dbReference>
<dbReference type="Pfam" id="PF01311">
    <property type="entry name" value="Bac_export_1"/>
    <property type="match status" value="1"/>
</dbReference>
<evidence type="ECO:0000256" key="8">
    <source>
        <dbReference type="ARBA" id="ARBA00023143"/>
    </source>
</evidence>
<evidence type="ECO:0000313" key="12">
    <source>
        <dbReference type="Proteomes" id="UP000216339"/>
    </source>
</evidence>
<organism evidence="11 12">
    <name type="scientific">Rubrivirga marina</name>
    <dbReference type="NCBI Taxonomy" id="1196024"/>
    <lineage>
        <taxon>Bacteria</taxon>
        <taxon>Pseudomonadati</taxon>
        <taxon>Rhodothermota</taxon>
        <taxon>Rhodothermia</taxon>
        <taxon>Rhodothermales</taxon>
        <taxon>Rubricoccaceae</taxon>
        <taxon>Rubrivirga</taxon>
    </lineage>
</organism>
<feature type="transmembrane region" description="Helical" evidence="10">
    <location>
        <begin position="123"/>
        <end position="140"/>
    </location>
</feature>
<evidence type="ECO:0000256" key="5">
    <source>
        <dbReference type="ARBA" id="ARBA00022692"/>
    </source>
</evidence>
<gene>
    <name evidence="11" type="ORF">BSZ37_04510</name>
</gene>
<dbReference type="PRINTS" id="PR00953">
    <property type="entry name" value="TYPE3IMRPROT"/>
</dbReference>
<evidence type="ECO:0000256" key="4">
    <source>
        <dbReference type="ARBA" id="ARBA00022475"/>
    </source>
</evidence>
<comment type="similarity">
    <text evidence="2 10">Belongs to the FliR/MopE/SpaR family.</text>
</comment>
<dbReference type="GO" id="GO:0009425">
    <property type="term" value="C:bacterial-type flagellum basal body"/>
    <property type="evidence" value="ECO:0007669"/>
    <property type="project" value="UniProtKB-SubCell"/>
</dbReference>
<evidence type="ECO:0000313" key="11">
    <source>
        <dbReference type="EMBL" id="PAP75752.1"/>
    </source>
</evidence>
<keyword evidence="6 10" id="KW-1133">Transmembrane helix</keyword>
<keyword evidence="11" id="KW-0966">Cell projection</keyword>
<dbReference type="GO" id="GO:0005886">
    <property type="term" value="C:plasma membrane"/>
    <property type="evidence" value="ECO:0007669"/>
    <property type="project" value="UniProtKB-SubCell"/>
</dbReference>
<feature type="transmembrane region" description="Helical" evidence="10">
    <location>
        <begin position="12"/>
        <end position="30"/>
    </location>
</feature>
<evidence type="ECO:0000256" key="2">
    <source>
        <dbReference type="ARBA" id="ARBA00009772"/>
    </source>
</evidence>
<comment type="subcellular location">
    <subcellularLocation>
        <location evidence="10">Cell membrane</location>
        <topology evidence="10">Multi-pass membrane protein</topology>
    </subcellularLocation>
    <subcellularLocation>
        <location evidence="10">Bacterial flagellum basal body</location>
    </subcellularLocation>
</comment>
<feature type="transmembrane region" description="Helical" evidence="10">
    <location>
        <begin position="152"/>
        <end position="172"/>
    </location>
</feature>
<keyword evidence="5 10" id="KW-0812">Transmembrane</keyword>
<dbReference type="InterPro" id="IPR006303">
    <property type="entry name" value="FliR"/>
</dbReference>
<dbReference type="RefSeq" id="WP_095509395.1">
    <property type="nucleotide sequence ID" value="NZ_MQWD01000001.1"/>
</dbReference>
<feature type="transmembrane region" description="Helical" evidence="10">
    <location>
        <begin position="184"/>
        <end position="205"/>
    </location>
</feature>
<keyword evidence="11" id="KW-0282">Flagellum</keyword>
<evidence type="ECO:0000256" key="1">
    <source>
        <dbReference type="ARBA" id="ARBA00002578"/>
    </source>
</evidence>
<reference evidence="11 12" key="1">
    <citation type="submission" date="2016-11" db="EMBL/GenBank/DDBJ databases">
        <title>Study of marine rhodopsin-containing bacteria.</title>
        <authorList>
            <person name="Yoshizawa S."/>
            <person name="Kumagai Y."/>
            <person name="Kogure K."/>
        </authorList>
    </citation>
    <scope>NUCLEOTIDE SEQUENCE [LARGE SCALE GENOMIC DNA]</scope>
    <source>
        <strain evidence="11 12">SAORIC-28</strain>
    </source>
</reference>
<keyword evidence="4 10" id="KW-1003">Cell membrane</keyword>
<keyword evidence="7 10" id="KW-0472">Membrane</keyword>
<dbReference type="AlphaFoldDB" id="A0A271IX35"/>
<keyword evidence="12" id="KW-1185">Reference proteome</keyword>
<evidence type="ECO:0000256" key="6">
    <source>
        <dbReference type="ARBA" id="ARBA00022989"/>
    </source>
</evidence>
<proteinExistence type="inferred from homology"/>
<sequence>MIGTDPASLLRLALVFGRVSGVMVAAPVFSQKGVPVPLKVLLSVLLSVILTGFAQGPLPPHAAHPVGFVLAVSVEVLTGLLMGYAVRFVFWAVDVAGEVIGFQMSLSMAQAYDPMSGASSNPLGRMVTWLFLLVFVLLDGPQSLVVGLARSFVAVPLGGADLAAGGPLLLSWTGGFFSTAVRLAMPFMVALFLVDVGLGVFARVVPQADLFSISLPLKLLAGLAIAVAFVASFVPLAPSLVDGAFGALDALFGALAP</sequence>
<keyword evidence="8 10" id="KW-0975">Bacterial flagellum</keyword>
<comment type="function">
    <text evidence="1 10">Role in flagellar biosynthesis.</text>
</comment>
<dbReference type="Proteomes" id="UP000216339">
    <property type="component" value="Unassembled WGS sequence"/>
</dbReference>
<feature type="transmembrane region" description="Helical" evidence="10">
    <location>
        <begin position="217"/>
        <end position="237"/>
    </location>
</feature>
<protein>
    <recommendedName>
        <fullName evidence="3 9">Flagellar biosynthetic protein FliR</fullName>
    </recommendedName>
</protein>
<dbReference type="InterPro" id="IPR002010">
    <property type="entry name" value="T3SS_IM_R"/>
</dbReference>